<evidence type="ECO:0000256" key="1">
    <source>
        <dbReference type="SAM" id="MobiDB-lite"/>
    </source>
</evidence>
<sequence length="151" mass="16433">MAPKRATSSSRSSTVLFKKHKITVLLSIEPNEPVAAIKEKLHNALKSRELSEINGDQVPEDSSCIEFGLPVDRNDPEKGWTPLADPESADQNGDVPETSTGGADETALAAGLTNGHPVAFRFRKLGEVTDDDQDPGWDVVIPSFDDEEEEY</sequence>
<keyword evidence="3" id="KW-1185">Reference proteome</keyword>
<feature type="region of interest" description="Disordered" evidence="1">
    <location>
        <begin position="69"/>
        <end position="104"/>
    </location>
</feature>
<protein>
    <submittedName>
        <fullName evidence="2">Uncharacterized protein</fullName>
    </submittedName>
</protein>
<organism evidence="2 3">
    <name type="scientific">Penicillium angulare</name>
    <dbReference type="NCBI Taxonomy" id="116970"/>
    <lineage>
        <taxon>Eukaryota</taxon>
        <taxon>Fungi</taxon>
        <taxon>Dikarya</taxon>
        <taxon>Ascomycota</taxon>
        <taxon>Pezizomycotina</taxon>
        <taxon>Eurotiomycetes</taxon>
        <taxon>Eurotiomycetidae</taxon>
        <taxon>Eurotiales</taxon>
        <taxon>Aspergillaceae</taxon>
        <taxon>Penicillium</taxon>
    </lineage>
</organism>
<reference evidence="2" key="1">
    <citation type="submission" date="2022-11" db="EMBL/GenBank/DDBJ databases">
        <authorList>
            <person name="Petersen C."/>
        </authorList>
    </citation>
    <scope>NUCLEOTIDE SEQUENCE</scope>
    <source>
        <strain evidence="2">IBT 30069</strain>
    </source>
</reference>
<dbReference type="Proteomes" id="UP001149165">
    <property type="component" value="Unassembled WGS sequence"/>
</dbReference>
<reference evidence="2" key="2">
    <citation type="journal article" date="2023" name="IMA Fungus">
        <title>Comparative genomic study of the Penicillium genus elucidates a diverse pangenome and 15 lateral gene transfer events.</title>
        <authorList>
            <person name="Petersen C."/>
            <person name="Sorensen T."/>
            <person name="Nielsen M.R."/>
            <person name="Sondergaard T.E."/>
            <person name="Sorensen J.L."/>
            <person name="Fitzpatrick D.A."/>
            <person name="Frisvad J.C."/>
            <person name="Nielsen K.L."/>
        </authorList>
    </citation>
    <scope>NUCLEOTIDE SEQUENCE</scope>
    <source>
        <strain evidence="2">IBT 30069</strain>
    </source>
</reference>
<dbReference type="AlphaFoldDB" id="A0A9W9F622"/>
<dbReference type="OrthoDB" id="5376498at2759"/>
<gene>
    <name evidence="2" type="ORF">N7456_010042</name>
</gene>
<dbReference type="EMBL" id="JAPQKH010000006">
    <property type="protein sequence ID" value="KAJ5094181.1"/>
    <property type="molecule type" value="Genomic_DNA"/>
</dbReference>
<evidence type="ECO:0000313" key="2">
    <source>
        <dbReference type="EMBL" id="KAJ5094181.1"/>
    </source>
</evidence>
<name>A0A9W9F622_9EURO</name>
<evidence type="ECO:0000313" key="3">
    <source>
        <dbReference type="Proteomes" id="UP001149165"/>
    </source>
</evidence>
<accession>A0A9W9F622</accession>
<proteinExistence type="predicted"/>
<feature type="region of interest" description="Disordered" evidence="1">
    <location>
        <begin position="126"/>
        <end position="151"/>
    </location>
</feature>
<comment type="caution">
    <text evidence="2">The sequence shown here is derived from an EMBL/GenBank/DDBJ whole genome shotgun (WGS) entry which is preliminary data.</text>
</comment>